<feature type="domain" description="Response regulatory" evidence="7">
    <location>
        <begin position="556"/>
        <end position="668"/>
    </location>
</feature>
<dbReference type="Proteomes" id="UP001449795">
    <property type="component" value="Chromosome"/>
</dbReference>
<dbReference type="Gene3D" id="3.30.565.10">
    <property type="entry name" value="Histidine kinase-like ATPase, C-terminal domain"/>
    <property type="match status" value="1"/>
</dbReference>
<dbReference type="SUPFAM" id="SSF52172">
    <property type="entry name" value="CheY-like"/>
    <property type="match status" value="2"/>
</dbReference>
<comment type="catalytic activity">
    <reaction evidence="1">
        <text>ATP + protein L-histidine = ADP + protein N-phospho-L-histidine.</text>
        <dbReference type="EC" id="2.7.13.3"/>
    </reaction>
</comment>
<reference evidence="8 9" key="1">
    <citation type="submission" date="2024-04" db="EMBL/GenBank/DDBJ databases">
        <title>Complete genome sequence of Nguyenibacter vanlangesis HBCM-1154, a strain capable of nitrogen fixation, IAA production, and phosphorus solubilization isolated from sugarcane soil.</title>
        <authorList>
            <person name="MY HANH P."/>
        </authorList>
    </citation>
    <scope>NUCLEOTIDE SEQUENCE [LARGE SCALE GENOMIC DNA]</scope>
    <source>
        <strain evidence="8 9">HBCM 1154</strain>
    </source>
</reference>
<feature type="compositionally biased region" description="Basic and acidic residues" evidence="5">
    <location>
        <begin position="444"/>
        <end position="456"/>
    </location>
</feature>
<dbReference type="EMBL" id="CP152276">
    <property type="protein sequence ID" value="XAE42703.1"/>
    <property type="molecule type" value="Genomic_DNA"/>
</dbReference>
<dbReference type="SMART" id="SM00091">
    <property type="entry name" value="PAS"/>
    <property type="match status" value="1"/>
</dbReference>
<dbReference type="SMART" id="SM00387">
    <property type="entry name" value="HATPase_c"/>
    <property type="match status" value="1"/>
</dbReference>
<dbReference type="InterPro" id="IPR036097">
    <property type="entry name" value="HisK_dim/P_sf"/>
</dbReference>
<dbReference type="InterPro" id="IPR003661">
    <property type="entry name" value="HisK_dim/P_dom"/>
</dbReference>
<dbReference type="SUPFAM" id="SSF47384">
    <property type="entry name" value="Homodimeric domain of signal transducing histidine kinase"/>
    <property type="match status" value="1"/>
</dbReference>
<evidence type="ECO:0000256" key="5">
    <source>
        <dbReference type="SAM" id="MobiDB-lite"/>
    </source>
</evidence>
<dbReference type="PANTHER" id="PTHR43065:SF42">
    <property type="entry name" value="TWO-COMPONENT SENSOR PPRA"/>
    <property type="match status" value="1"/>
</dbReference>
<feature type="modified residue" description="4-aspartylphosphate" evidence="4">
    <location>
        <position position="608"/>
    </location>
</feature>
<dbReference type="InterPro" id="IPR013656">
    <property type="entry name" value="PAS_4"/>
</dbReference>
<sequence length="670" mass="71678">MTARPVVLLVDDEPEILVALTDLLEDSFTILSTTSPAEALDILARRPDVDVIVSDQRMPEMGGDVMLARARAFCDAQAILLTGYADIGAVAAALNQGRISFYSHKPWDGDALRAMIVQAAHRHRLEGELHTERMLLHGLLRNLRSGLAFKDPQGRFIRINRQAAAFYGRDEAACLGQREEDLTDPAQLPALRAAEARMAAEGKDEDVIAFPTPGGGTVWREFTRARLDANPGATPGANPGVGSHSVLINRDITRQREMEARLRQAEKMQALGTMAGGIAHDFNNLLTAVMGSLELAADTGPPLDSRTARLLDNAMAAARRGADLTRRLLNFSRPRDLSLQPVDVNALLRNMRDLLMQAVTARRRDGAAPRMPFAIDVGGLAPDGTLPPARTDAGQLELALLNLCINAGDAMPDGGTIALSTRPIHIDGPHIDGPPVDNPPVDTPHGDGPRIGDSARGDLAPGPYVVVSVADQGTGMSPETLARIFEPFFTTKDVGRGTGLGLSMIYGFIRHVGGDVRVSSTLGQGTRVDLYLPVQQDAATPAPPPPPDPPAPRGLLALVVDDEDAVRAVTAGFLRGMGHRTIEATGGEAALSRLSDMEPDIPDLVVMDVMMPRMGGEEAARRIRARYPGTPILFLTGYADNADLPADALILRKPFTQAELSEYIARAIGS</sequence>
<dbReference type="Pfam" id="PF00072">
    <property type="entry name" value="Response_reg"/>
    <property type="match status" value="2"/>
</dbReference>
<evidence type="ECO:0000259" key="6">
    <source>
        <dbReference type="PROSITE" id="PS50109"/>
    </source>
</evidence>
<proteinExistence type="predicted"/>
<dbReference type="PANTHER" id="PTHR43065">
    <property type="entry name" value="SENSOR HISTIDINE KINASE"/>
    <property type="match status" value="1"/>
</dbReference>
<dbReference type="CDD" id="cd00130">
    <property type="entry name" value="PAS"/>
    <property type="match status" value="1"/>
</dbReference>
<dbReference type="SMART" id="SM00388">
    <property type="entry name" value="HisKA"/>
    <property type="match status" value="1"/>
</dbReference>
<feature type="domain" description="Response regulatory" evidence="7">
    <location>
        <begin position="6"/>
        <end position="120"/>
    </location>
</feature>
<dbReference type="CDD" id="cd00082">
    <property type="entry name" value="HisKA"/>
    <property type="match status" value="1"/>
</dbReference>
<evidence type="ECO:0000256" key="1">
    <source>
        <dbReference type="ARBA" id="ARBA00000085"/>
    </source>
</evidence>
<evidence type="ECO:0000256" key="3">
    <source>
        <dbReference type="ARBA" id="ARBA00022553"/>
    </source>
</evidence>
<dbReference type="InterPro" id="IPR000014">
    <property type="entry name" value="PAS"/>
</dbReference>
<dbReference type="Pfam" id="PF08448">
    <property type="entry name" value="PAS_4"/>
    <property type="match status" value="1"/>
</dbReference>
<feature type="modified residue" description="4-aspartylphosphate" evidence="4">
    <location>
        <position position="55"/>
    </location>
</feature>
<dbReference type="Gene3D" id="3.30.450.20">
    <property type="entry name" value="PAS domain"/>
    <property type="match status" value="1"/>
</dbReference>
<accession>A0ABZ3D4W9</accession>
<dbReference type="PRINTS" id="PR00344">
    <property type="entry name" value="BCTRLSENSOR"/>
</dbReference>
<evidence type="ECO:0000256" key="2">
    <source>
        <dbReference type="ARBA" id="ARBA00012438"/>
    </source>
</evidence>
<feature type="region of interest" description="Disordered" evidence="5">
    <location>
        <begin position="427"/>
        <end position="459"/>
    </location>
</feature>
<dbReference type="InterPro" id="IPR004358">
    <property type="entry name" value="Sig_transdc_His_kin-like_C"/>
</dbReference>
<feature type="domain" description="Histidine kinase" evidence="6">
    <location>
        <begin position="277"/>
        <end position="536"/>
    </location>
</feature>
<dbReference type="CDD" id="cd00156">
    <property type="entry name" value="REC"/>
    <property type="match status" value="1"/>
</dbReference>
<gene>
    <name evidence="8" type="ORF">AAC691_21060</name>
</gene>
<dbReference type="SUPFAM" id="SSF55874">
    <property type="entry name" value="ATPase domain of HSP90 chaperone/DNA topoisomerase II/histidine kinase"/>
    <property type="match status" value="1"/>
</dbReference>
<dbReference type="Gene3D" id="1.10.287.130">
    <property type="match status" value="1"/>
</dbReference>
<name>A0ABZ3D4W9_9PROT</name>
<organism evidence="8 9">
    <name type="scientific">Nguyenibacter vanlangensis</name>
    <dbReference type="NCBI Taxonomy" id="1216886"/>
    <lineage>
        <taxon>Bacteria</taxon>
        <taxon>Pseudomonadati</taxon>
        <taxon>Pseudomonadota</taxon>
        <taxon>Alphaproteobacteria</taxon>
        <taxon>Acetobacterales</taxon>
        <taxon>Acetobacteraceae</taxon>
        <taxon>Nguyenibacter</taxon>
    </lineage>
</organism>
<dbReference type="PROSITE" id="PS50110">
    <property type="entry name" value="RESPONSE_REGULATORY"/>
    <property type="match status" value="2"/>
</dbReference>
<evidence type="ECO:0000313" key="8">
    <source>
        <dbReference type="EMBL" id="XAE42703.1"/>
    </source>
</evidence>
<dbReference type="InterPro" id="IPR036890">
    <property type="entry name" value="HATPase_C_sf"/>
</dbReference>
<dbReference type="InterPro" id="IPR003594">
    <property type="entry name" value="HATPase_dom"/>
</dbReference>
<evidence type="ECO:0000256" key="4">
    <source>
        <dbReference type="PROSITE-ProRule" id="PRU00169"/>
    </source>
</evidence>
<dbReference type="SUPFAM" id="SSF55785">
    <property type="entry name" value="PYP-like sensor domain (PAS domain)"/>
    <property type="match status" value="1"/>
</dbReference>
<dbReference type="InterPro" id="IPR035965">
    <property type="entry name" value="PAS-like_dom_sf"/>
</dbReference>
<dbReference type="InterPro" id="IPR001789">
    <property type="entry name" value="Sig_transdc_resp-reg_receiver"/>
</dbReference>
<keyword evidence="9" id="KW-1185">Reference proteome</keyword>
<protein>
    <recommendedName>
        <fullName evidence="2">histidine kinase</fullName>
        <ecNumber evidence="2">2.7.13.3</ecNumber>
    </recommendedName>
</protein>
<keyword evidence="3 4" id="KW-0597">Phosphoprotein</keyword>
<dbReference type="EC" id="2.7.13.3" evidence="2"/>
<dbReference type="SMART" id="SM00448">
    <property type="entry name" value="REC"/>
    <property type="match status" value="2"/>
</dbReference>
<evidence type="ECO:0000313" key="9">
    <source>
        <dbReference type="Proteomes" id="UP001449795"/>
    </source>
</evidence>
<dbReference type="InterPro" id="IPR011006">
    <property type="entry name" value="CheY-like_superfamily"/>
</dbReference>
<dbReference type="Pfam" id="PF00512">
    <property type="entry name" value="HisKA"/>
    <property type="match status" value="1"/>
</dbReference>
<dbReference type="PROSITE" id="PS50109">
    <property type="entry name" value="HIS_KIN"/>
    <property type="match status" value="1"/>
</dbReference>
<dbReference type="RefSeq" id="WP_342628360.1">
    <property type="nucleotide sequence ID" value="NZ_CP152276.1"/>
</dbReference>
<evidence type="ECO:0000259" key="7">
    <source>
        <dbReference type="PROSITE" id="PS50110"/>
    </source>
</evidence>
<dbReference type="Gene3D" id="3.40.50.2300">
    <property type="match status" value="2"/>
</dbReference>
<dbReference type="Pfam" id="PF02518">
    <property type="entry name" value="HATPase_c"/>
    <property type="match status" value="1"/>
</dbReference>
<dbReference type="InterPro" id="IPR005467">
    <property type="entry name" value="His_kinase_dom"/>
</dbReference>